<name>A0A8T0TRT1_PANVG</name>
<reference evidence="1" key="1">
    <citation type="submission" date="2020-05" db="EMBL/GenBank/DDBJ databases">
        <title>WGS assembly of Panicum virgatum.</title>
        <authorList>
            <person name="Lovell J.T."/>
            <person name="Jenkins J."/>
            <person name="Shu S."/>
            <person name="Juenger T.E."/>
            <person name="Schmutz J."/>
        </authorList>
    </citation>
    <scope>NUCLEOTIDE SEQUENCE</scope>
    <source>
        <strain evidence="1">AP13</strain>
    </source>
</reference>
<comment type="caution">
    <text evidence="1">The sequence shown here is derived from an EMBL/GenBank/DDBJ whole genome shotgun (WGS) entry which is preliminary data.</text>
</comment>
<dbReference type="AlphaFoldDB" id="A0A8T0TRT1"/>
<organism evidence="1 2">
    <name type="scientific">Panicum virgatum</name>
    <name type="common">Blackwell switchgrass</name>
    <dbReference type="NCBI Taxonomy" id="38727"/>
    <lineage>
        <taxon>Eukaryota</taxon>
        <taxon>Viridiplantae</taxon>
        <taxon>Streptophyta</taxon>
        <taxon>Embryophyta</taxon>
        <taxon>Tracheophyta</taxon>
        <taxon>Spermatophyta</taxon>
        <taxon>Magnoliopsida</taxon>
        <taxon>Liliopsida</taxon>
        <taxon>Poales</taxon>
        <taxon>Poaceae</taxon>
        <taxon>PACMAD clade</taxon>
        <taxon>Panicoideae</taxon>
        <taxon>Panicodae</taxon>
        <taxon>Paniceae</taxon>
        <taxon>Panicinae</taxon>
        <taxon>Panicum</taxon>
        <taxon>Panicum sect. Hiantes</taxon>
    </lineage>
</organism>
<gene>
    <name evidence="1" type="ORF">PVAP13_4KG106105</name>
</gene>
<dbReference type="Proteomes" id="UP000823388">
    <property type="component" value="Chromosome 4K"/>
</dbReference>
<evidence type="ECO:0000313" key="2">
    <source>
        <dbReference type="Proteomes" id="UP000823388"/>
    </source>
</evidence>
<accession>A0A8T0TRT1</accession>
<sequence length="45" mass="4982">MSYLQSWLLSGAHFSHNMKKGGEERAKGAENQTSMPLSFNQVLVA</sequence>
<dbReference type="EMBL" id="CM029043">
    <property type="protein sequence ID" value="KAG2611544.1"/>
    <property type="molecule type" value="Genomic_DNA"/>
</dbReference>
<keyword evidence="2" id="KW-1185">Reference proteome</keyword>
<proteinExistence type="predicted"/>
<evidence type="ECO:0000313" key="1">
    <source>
        <dbReference type="EMBL" id="KAG2611544.1"/>
    </source>
</evidence>
<protein>
    <submittedName>
        <fullName evidence="1">Uncharacterized protein</fullName>
    </submittedName>
</protein>